<accession>A0A6M0CJ59</accession>
<keyword evidence="1" id="KW-0812">Transmembrane</keyword>
<dbReference type="AlphaFoldDB" id="A0A6M0CJ59"/>
<organism evidence="2 3">
    <name type="scientific">Spongiivirga citrea</name>
    <dbReference type="NCBI Taxonomy" id="1481457"/>
    <lineage>
        <taxon>Bacteria</taxon>
        <taxon>Pseudomonadati</taxon>
        <taxon>Bacteroidota</taxon>
        <taxon>Flavobacteriia</taxon>
        <taxon>Flavobacteriales</taxon>
        <taxon>Flavobacteriaceae</taxon>
        <taxon>Spongiivirga</taxon>
    </lineage>
</organism>
<gene>
    <name evidence="2" type="ORF">GWK10_02370</name>
</gene>
<comment type="caution">
    <text evidence="2">The sequence shown here is derived from an EMBL/GenBank/DDBJ whole genome shotgun (WGS) entry which is preliminary data.</text>
</comment>
<proteinExistence type="predicted"/>
<reference evidence="2 3" key="1">
    <citation type="submission" date="2020-01" db="EMBL/GenBank/DDBJ databases">
        <title>Spongiivirga citrea KCTC 32990T.</title>
        <authorList>
            <person name="Wang G."/>
        </authorList>
    </citation>
    <scope>NUCLEOTIDE SEQUENCE [LARGE SCALE GENOMIC DNA]</scope>
    <source>
        <strain evidence="2 3">KCTC 32990</strain>
    </source>
</reference>
<evidence type="ECO:0000256" key="1">
    <source>
        <dbReference type="SAM" id="Phobius"/>
    </source>
</evidence>
<feature type="transmembrane region" description="Helical" evidence="1">
    <location>
        <begin position="6"/>
        <end position="26"/>
    </location>
</feature>
<evidence type="ECO:0000313" key="2">
    <source>
        <dbReference type="EMBL" id="NER16034.1"/>
    </source>
</evidence>
<dbReference type="Proteomes" id="UP000474296">
    <property type="component" value="Unassembled WGS sequence"/>
</dbReference>
<keyword evidence="1" id="KW-0472">Membrane</keyword>
<keyword evidence="3" id="KW-1185">Reference proteome</keyword>
<dbReference type="Pfam" id="PF11138">
    <property type="entry name" value="DUF2911"/>
    <property type="match status" value="1"/>
</dbReference>
<evidence type="ECO:0000313" key="3">
    <source>
        <dbReference type="Proteomes" id="UP000474296"/>
    </source>
</evidence>
<sequence length="181" mass="20674">MKKFIVWTALILGILTLLFFFVFVPIMKSSTKKHSPEETITYTKNNNNIEVFYCRPYKKGREIFGGLIPLDEVWRTGANEATTFETKNDLSFNGETLPKGKYTLWTKPGLSSWQVIFNSELYGWGVSFGGVASRKPESDVLKITVPVQQVPEVEQFTISFEENPQAMTLSWDQTKISVPFQ</sequence>
<dbReference type="InterPro" id="IPR021314">
    <property type="entry name" value="DUF2911"/>
</dbReference>
<dbReference type="EMBL" id="JAABOQ010000001">
    <property type="protein sequence ID" value="NER16034.1"/>
    <property type="molecule type" value="Genomic_DNA"/>
</dbReference>
<name>A0A6M0CJ59_9FLAO</name>
<keyword evidence="1" id="KW-1133">Transmembrane helix</keyword>
<protein>
    <submittedName>
        <fullName evidence="2">DUF2911 domain-containing protein</fullName>
    </submittedName>
</protein>
<dbReference type="RefSeq" id="WP_164029292.1">
    <property type="nucleotide sequence ID" value="NZ_JAABOQ010000001.1"/>
</dbReference>